<keyword evidence="1" id="KW-0812">Transmembrane</keyword>
<dbReference type="RefSeq" id="XP_024938430.1">
    <property type="nucleotide sequence ID" value="XM_025082662.1"/>
</dbReference>
<feature type="transmembrane region" description="Helical" evidence="1">
    <location>
        <begin position="227"/>
        <end position="245"/>
    </location>
</feature>
<feature type="transmembrane region" description="Helical" evidence="1">
    <location>
        <begin position="135"/>
        <end position="156"/>
    </location>
</feature>
<dbReference type="RefSeq" id="XP_024938432.1">
    <property type="nucleotide sequence ID" value="XM_025082664.1"/>
</dbReference>
<name>A0AAJ7RDF9_CEPCN</name>
<keyword evidence="1" id="KW-0472">Membrane</keyword>
<evidence type="ECO:0000313" key="7">
    <source>
        <dbReference type="RefSeq" id="XP_024938432.1"/>
    </source>
</evidence>
<dbReference type="RefSeq" id="XP_015590220.1">
    <property type="nucleotide sequence ID" value="XM_015734734.2"/>
</dbReference>
<dbReference type="KEGG" id="ccin:107265348"/>
<feature type="transmembrane region" description="Helical" evidence="1">
    <location>
        <begin position="70"/>
        <end position="91"/>
    </location>
</feature>
<feature type="transmembrane region" description="Helical" evidence="1">
    <location>
        <begin position="12"/>
        <end position="30"/>
    </location>
</feature>
<dbReference type="RefSeq" id="XP_015590219.1">
    <property type="nucleotide sequence ID" value="XM_015734733.2"/>
</dbReference>
<reference evidence="3 4" key="1">
    <citation type="submission" date="2025-04" db="UniProtKB">
        <authorList>
            <consortium name="RefSeq"/>
        </authorList>
    </citation>
    <scope>IDENTIFICATION</scope>
</reference>
<dbReference type="RefSeq" id="XP_015590217.1">
    <property type="nucleotide sequence ID" value="XM_015734731.2"/>
</dbReference>
<evidence type="ECO:0000313" key="2">
    <source>
        <dbReference type="Proteomes" id="UP000694920"/>
    </source>
</evidence>
<proteinExistence type="predicted"/>
<accession>A0AAJ7RDF9</accession>
<evidence type="ECO:0000313" key="5">
    <source>
        <dbReference type="RefSeq" id="XP_015590220.1"/>
    </source>
</evidence>
<sequence>MNSAQAENILATLYSSSAALCIISIISLVVPWQHWDRTFNSCINLDCGCVLYGINTFGSFMGGDGKVCHFATYALVPSLLIGVCLGAYHGYRSCFTRSMDEPRTISRSPSYYNRNNLEGEVVVIRPKQRSPCKQWMPVACLAALICCLSLAHAVVITDGYYKTCEQYRRYLVNKLRSGVLETQAIHNRLSCGAILDFMDYIHPDTNNWRRGDEINTGLALQFSITTSWFNLFVWVGIFVISTIMARRRNKSLGEKLCCCCC</sequence>
<keyword evidence="1" id="KW-1133">Transmembrane helix</keyword>
<dbReference type="Proteomes" id="UP000694920">
    <property type="component" value="Unplaced"/>
</dbReference>
<dbReference type="AlphaFoldDB" id="A0AAJ7RDF9"/>
<evidence type="ECO:0000313" key="6">
    <source>
        <dbReference type="RefSeq" id="XP_024938430.1"/>
    </source>
</evidence>
<organism evidence="2 6">
    <name type="scientific">Cephus cinctus</name>
    <name type="common">Wheat stem sawfly</name>
    <dbReference type="NCBI Taxonomy" id="211228"/>
    <lineage>
        <taxon>Eukaryota</taxon>
        <taxon>Metazoa</taxon>
        <taxon>Ecdysozoa</taxon>
        <taxon>Arthropoda</taxon>
        <taxon>Hexapoda</taxon>
        <taxon>Insecta</taxon>
        <taxon>Pterygota</taxon>
        <taxon>Neoptera</taxon>
        <taxon>Endopterygota</taxon>
        <taxon>Hymenoptera</taxon>
        <taxon>Cephoidea</taxon>
        <taxon>Cephidae</taxon>
        <taxon>Cephus</taxon>
    </lineage>
</organism>
<evidence type="ECO:0000313" key="3">
    <source>
        <dbReference type="RefSeq" id="XP_015590217.1"/>
    </source>
</evidence>
<gene>
    <name evidence="3 4 5 6 7" type="primary">LOC107265348</name>
</gene>
<keyword evidence="2" id="KW-1185">Reference proteome</keyword>
<evidence type="ECO:0000256" key="1">
    <source>
        <dbReference type="SAM" id="Phobius"/>
    </source>
</evidence>
<protein>
    <submittedName>
        <fullName evidence="3 4">Uncharacterized protein LOC107265348</fullName>
    </submittedName>
</protein>
<dbReference type="GeneID" id="107265348"/>
<evidence type="ECO:0000313" key="4">
    <source>
        <dbReference type="RefSeq" id="XP_015590219.1"/>
    </source>
</evidence>